<dbReference type="InterPro" id="IPR007627">
    <property type="entry name" value="RNA_pol_sigma70_r2"/>
</dbReference>
<evidence type="ECO:0000259" key="6">
    <source>
        <dbReference type="Pfam" id="PF08281"/>
    </source>
</evidence>
<dbReference type="Pfam" id="PF04542">
    <property type="entry name" value="Sigma70_r2"/>
    <property type="match status" value="1"/>
</dbReference>
<dbReference type="RefSeq" id="WP_133997546.1">
    <property type="nucleotide sequence ID" value="NZ_SODV01000002.1"/>
</dbReference>
<dbReference type="GO" id="GO:0006352">
    <property type="term" value="P:DNA-templated transcription initiation"/>
    <property type="evidence" value="ECO:0007669"/>
    <property type="project" value="InterPro"/>
</dbReference>
<keyword evidence="2" id="KW-0805">Transcription regulation</keyword>
<dbReference type="PANTHER" id="PTHR43133:SF46">
    <property type="entry name" value="RNA POLYMERASE SIGMA-70 FACTOR ECF SUBFAMILY"/>
    <property type="match status" value="1"/>
</dbReference>
<dbReference type="InterPro" id="IPR013325">
    <property type="entry name" value="RNA_pol_sigma_r2"/>
</dbReference>
<evidence type="ECO:0000256" key="4">
    <source>
        <dbReference type="ARBA" id="ARBA00023163"/>
    </source>
</evidence>
<dbReference type="SUPFAM" id="SSF88659">
    <property type="entry name" value="Sigma3 and sigma4 domains of RNA polymerase sigma factors"/>
    <property type="match status" value="1"/>
</dbReference>
<evidence type="ECO:0000256" key="1">
    <source>
        <dbReference type="ARBA" id="ARBA00010641"/>
    </source>
</evidence>
<feature type="domain" description="RNA polymerase sigma factor 70 region 4 type 2" evidence="6">
    <location>
        <begin position="126"/>
        <end position="170"/>
    </location>
</feature>
<dbReference type="NCBIfam" id="TIGR02937">
    <property type="entry name" value="sigma70-ECF"/>
    <property type="match status" value="1"/>
</dbReference>
<dbReference type="InterPro" id="IPR014284">
    <property type="entry name" value="RNA_pol_sigma-70_dom"/>
</dbReference>
<dbReference type="InterPro" id="IPR039425">
    <property type="entry name" value="RNA_pol_sigma-70-like"/>
</dbReference>
<keyword evidence="8" id="KW-1185">Reference proteome</keyword>
<dbReference type="OrthoDB" id="799938at2"/>
<evidence type="ECO:0000313" key="8">
    <source>
        <dbReference type="Proteomes" id="UP000294498"/>
    </source>
</evidence>
<gene>
    <name evidence="7" type="ORF">EDB95_4516</name>
</gene>
<name>A0A4R8DI89_9BACT</name>
<sequence length="199" mass="23398">MSAEKIYSDRRLVEQISKGDENAFQQLFDRYNDRLLHYIYGIVKSKEISEEIVMDVFMKIWLGKDIVDRIKNFDAFLFRVAYNKSIDFLRGVSRDLKFRDMVWEEVQIASGSKADDQLLTREYENKLREAIGLLPPQRRLVYQLSREKGFSHLDIARQLQLSKHTVSNHVVESQRFIRAYLTHHLDITVLLAICAAESL</sequence>
<evidence type="ECO:0000259" key="5">
    <source>
        <dbReference type="Pfam" id="PF04542"/>
    </source>
</evidence>
<organism evidence="7 8">
    <name type="scientific">Dinghuibacter silviterrae</name>
    <dbReference type="NCBI Taxonomy" id="1539049"/>
    <lineage>
        <taxon>Bacteria</taxon>
        <taxon>Pseudomonadati</taxon>
        <taxon>Bacteroidota</taxon>
        <taxon>Chitinophagia</taxon>
        <taxon>Chitinophagales</taxon>
        <taxon>Chitinophagaceae</taxon>
        <taxon>Dinghuibacter</taxon>
    </lineage>
</organism>
<dbReference type="Gene3D" id="1.10.10.10">
    <property type="entry name" value="Winged helix-like DNA-binding domain superfamily/Winged helix DNA-binding domain"/>
    <property type="match status" value="1"/>
</dbReference>
<dbReference type="InterPro" id="IPR013324">
    <property type="entry name" value="RNA_pol_sigma_r3/r4-like"/>
</dbReference>
<dbReference type="SUPFAM" id="SSF88946">
    <property type="entry name" value="Sigma2 domain of RNA polymerase sigma factors"/>
    <property type="match status" value="1"/>
</dbReference>
<dbReference type="NCBIfam" id="TIGR02985">
    <property type="entry name" value="Sig70_bacteroi1"/>
    <property type="match status" value="1"/>
</dbReference>
<dbReference type="InterPro" id="IPR036388">
    <property type="entry name" value="WH-like_DNA-bd_sf"/>
</dbReference>
<dbReference type="AlphaFoldDB" id="A0A4R8DI89"/>
<evidence type="ECO:0000256" key="2">
    <source>
        <dbReference type="ARBA" id="ARBA00023015"/>
    </source>
</evidence>
<accession>A0A4R8DI89</accession>
<dbReference type="GO" id="GO:0016987">
    <property type="term" value="F:sigma factor activity"/>
    <property type="evidence" value="ECO:0007669"/>
    <property type="project" value="UniProtKB-KW"/>
</dbReference>
<proteinExistence type="inferred from homology"/>
<dbReference type="Pfam" id="PF08281">
    <property type="entry name" value="Sigma70_r4_2"/>
    <property type="match status" value="1"/>
</dbReference>
<evidence type="ECO:0000256" key="3">
    <source>
        <dbReference type="ARBA" id="ARBA00023082"/>
    </source>
</evidence>
<reference evidence="7 8" key="1">
    <citation type="submission" date="2019-03" db="EMBL/GenBank/DDBJ databases">
        <title>Genomic Encyclopedia of Type Strains, Phase IV (KMG-IV): sequencing the most valuable type-strain genomes for metagenomic binning, comparative biology and taxonomic classification.</title>
        <authorList>
            <person name="Goeker M."/>
        </authorList>
    </citation>
    <scope>NUCLEOTIDE SEQUENCE [LARGE SCALE GENOMIC DNA]</scope>
    <source>
        <strain evidence="7 8">DSM 100059</strain>
    </source>
</reference>
<dbReference type="InterPro" id="IPR014327">
    <property type="entry name" value="RNA_pol_sigma70_bacteroid"/>
</dbReference>
<dbReference type="Gene3D" id="1.10.1740.10">
    <property type="match status" value="1"/>
</dbReference>
<protein>
    <submittedName>
        <fullName evidence="7">RNA polymerase sigma-70 factor (ECF subfamily)</fullName>
    </submittedName>
</protein>
<dbReference type="GO" id="GO:0003677">
    <property type="term" value="F:DNA binding"/>
    <property type="evidence" value="ECO:0007669"/>
    <property type="project" value="InterPro"/>
</dbReference>
<dbReference type="Proteomes" id="UP000294498">
    <property type="component" value="Unassembled WGS sequence"/>
</dbReference>
<dbReference type="InterPro" id="IPR013249">
    <property type="entry name" value="RNA_pol_sigma70_r4_t2"/>
</dbReference>
<dbReference type="PANTHER" id="PTHR43133">
    <property type="entry name" value="RNA POLYMERASE ECF-TYPE SIGMA FACTO"/>
    <property type="match status" value="1"/>
</dbReference>
<comment type="similarity">
    <text evidence="1">Belongs to the sigma-70 factor family. ECF subfamily.</text>
</comment>
<comment type="caution">
    <text evidence="7">The sequence shown here is derived from an EMBL/GenBank/DDBJ whole genome shotgun (WGS) entry which is preliminary data.</text>
</comment>
<dbReference type="EMBL" id="SODV01000002">
    <property type="protein sequence ID" value="TDW96680.1"/>
    <property type="molecule type" value="Genomic_DNA"/>
</dbReference>
<keyword evidence="3" id="KW-0731">Sigma factor</keyword>
<keyword evidence="4" id="KW-0804">Transcription</keyword>
<evidence type="ECO:0000313" key="7">
    <source>
        <dbReference type="EMBL" id="TDW96680.1"/>
    </source>
</evidence>
<feature type="domain" description="RNA polymerase sigma-70 region 2" evidence="5">
    <location>
        <begin position="27"/>
        <end position="93"/>
    </location>
</feature>